<evidence type="ECO:0000313" key="3">
    <source>
        <dbReference type="EMBL" id="URI10436.1"/>
    </source>
</evidence>
<dbReference type="CDD" id="cd00371">
    <property type="entry name" value="HMA"/>
    <property type="match status" value="1"/>
</dbReference>
<dbReference type="SUPFAM" id="SSF55008">
    <property type="entry name" value="HMA, heavy metal-associated domain"/>
    <property type="match status" value="1"/>
</dbReference>
<evidence type="ECO:0000313" key="4">
    <source>
        <dbReference type="Proteomes" id="UP001056201"/>
    </source>
</evidence>
<dbReference type="EMBL" id="CP097636">
    <property type="protein sequence ID" value="URI10436.1"/>
    <property type="molecule type" value="Genomic_DNA"/>
</dbReference>
<accession>A0ABY4SE58</accession>
<dbReference type="InterPro" id="IPR036163">
    <property type="entry name" value="HMA_dom_sf"/>
</dbReference>
<dbReference type="PROSITE" id="PS50846">
    <property type="entry name" value="HMA_2"/>
    <property type="match status" value="1"/>
</dbReference>
<keyword evidence="4" id="KW-1185">Reference proteome</keyword>
<reference evidence="3" key="1">
    <citation type="submission" date="2022-05" db="EMBL/GenBank/DDBJ databases">
        <title>An RpoN-dependent PEP-CTERM gene is involved in floc formation of an Aquincola tertiaricarbonis strain.</title>
        <authorList>
            <person name="Qiu D."/>
            <person name="Xia M."/>
        </authorList>
    </citation>
    <scope>NUCLEOTIDE SEQUENCE</scope>
    <source>
        <strain evidence="3">RN12</strain>
    </source>
</reference>
<dbReference type="InterPro" id="IPR006121">
    <property type="entry name" value="HMA_dom"/>
</dbReference>
<name>A0ABY4SE58_AQUTE</name>
<dbReference type="Proteomes" id="UP001056201">
    <property type="component" value="Chromosome 2"/>
</dbReference>
<dbReference type="PROSITE" id="PS01047">
    <property type="entry name" value="HMA_1"/>
    <property type="match status" value="1"/>
</dbReference>
<feature type="domain" description="HMA" evidence="2">
    <location>
        <begin position="1"/>
        <end position="65"/>
    </location>
</feature>
<keyword evidence="1" id="KW-0479">Metal-binding</keyword>
<gene>
    <name evidence="3" type="ORF">MW290_15600</name>
</gene>
<sequence>MTLTFEVNDMSCGHCVRAITQAVQEADPGAQVQIDLPSHRVQVQPAKADAGVLKAAIEEAGYTAVEQGAV</sequence>
<dbReference type="InterPro" id="IPR017969">
    <property type="entry name" value="Heavy-metal-associated_CS"/>
</dbReference>
<dbReference type="Pfam" id="PF00403">
    <property type="entry name" value="HMA"/>
    <property type="match status" value="1"/>
</dbReference>
<evidence type="ECO:0000256" key="1">
    <source>
        <dbReference type="ARBA" id="ARBA00022723"/>
    </source>
</evidence>
<evidence type="ECO:0000259" key="2">
    <source>
        <dbReference type="PROSITE" id="PS50846"/>
    </source>
</evidence>
<organism evidence="3 4">
    <name type="scientific">Aquincola tertiaricarbonis</name>
    <dbReference type="NCBI Taxonomy" id="391953"/>
    <lineage>
        <taxon>Bacteria</taxon>
        <taxon>Pseudomonadati</taxon>
        <taxon>Pseudomonadota</taxon>
        <taxon>Betaproteobacteria</taxon>
        <taxon>Burkholderiales</taxon>
        <taxon>Sphaerotilaceae</taxon>
        <taxon>Aquincola</taxon>
    </lineage>
</organism>
<proteinExistence type="predicted"/>
<protein>
    <submittedName>
        <fullName evidence="3">Heavy-metal-associated domain-containing protein</fullName>
    </submittedName>
</protein>
<dbReference type="Gene3D" id="3.30.70.100">
    <property type="match status" value="1"/>
</dbReference>
<dbReference type="RefSeq" id="WP_250198643.1">
    <property type="nucleotide sequence ID" value="NZ_CP097636.1"/>
</dbReference>